<dbReference type="SUPFAM" id="SSF47384">
    <property type="entry name" value="Homodimeric domain of signal transducing histidine kinase"/>
    <property type="match status" value="1"/>
</dbReference>
<sequence length="453" mass="50873">MNAVERFFRRYIFSTIGIIALFFAVNLLLVGMFFIIAYLNGVADSNFPIEDFSNHIVVEDGKLSADTQALEILHHADAWAMILNDDGTVIWEDGLPEELPRSYTATDIAMFSRWYLDDYPVNIWKRSDGLLVIGFVPGSVLNHYISTNTAYVWPLCIGIGIAFIINILLMVYLFVRNAHRVEKSMEPILNGIQSLSQGKEFHLEEKGELAEINAGLNRAGEYLIKKDNTRAEWIRGISHDIRTPLSIIFGYACEIEDNSSLPLSTRKQATAIRQKSEKLRALITDLNLTTKLEYSMYALKKKTINAVELTRQVASEFLNELPEQYEIEIIEDSPDKPVFLNGDDSLLYRMLSNLIGNSIVHNPNGCKITLCVGVDVDSCYFEIRDTGCGINDSRMALLNSGVSISSTQEENNGADHGLGHKIVRQIVKAHHGKLHFLKNSPHGLIIKISLPLK</sequence>
<accession>A0A412RKK3</accession>
<keyword evidence="8" id="KW-0812">Transmembrane</keyword>
<dbReference type="SUPFAM" id="SSF55874">
    <property type="entry name" value="ATPase domain of HSP90 chaperone/DNA topoisomerase II/histidine kinase"/>
    <property type="match status" value="1"/>
</dbReference>
<evidence type="ECO:0000313" key="11">
    <source>
        <dbReference type="Proteomes" id="UP000283765"/>
    </source>
</evidence>
<gene>
    <name evidence="10" type="ORF">DWW89_10115</name>
</gene>
<evidence type="ECO:0000313" key="10">
    <source>
        <dbReference type="EMBL" id="RGU23057.1"/>
    </source>
</evidence>
<dbReference type="Pfam" id="PF02518">
    <property type="entry name" value="HATPase_c"/>
    <property type="match status" value="1"/>
</dbReference>
<dbReference type="Proteomes" id="UP000283765">
    <property type="component" value="Unassembled WGS sequence"/>
</dbReference>
<organism evidence="10 11">
    <name type="scientific">Agathobacter rectalis</name>
    <dbReference type="NCBI Taxonomy" id="39491"/>
    <lineage>
        <taxon>Bacteria</taxon>
        <taxon>Bacillati</taxon>
        <taxon>Bacillota</taxon>
        <taxon>Clostridia</taxon>
        <taxon>Lachnospirales</taxon>
        <taxon>Lachnospiraceae</taxon>
        <taxon>Agathobacter</taxon>
    </lineage>
</organism>
<feature type="transmembrane region" description="Helical" evidence="8">
    <location>
        <begin position="151"/>
        <end position="175"/>
    </location>
</feature>
<keyword evidence="6 10" id="KW-0418">Kinase</keyword>
<dbReference type="InterPro" id="IPR004358">
    <property type="entry name" value="Sig_transdc_His_kin-like_C"/>
</dbReference>
<dbReference type="PRINTS" id="PR00344">
    <property type="entry name" value="BCTRLSENSOR"/>
</dbReference>
<feature type="domain" description="Histidine kinase" evidence="9">
    <location>
        <begin position="236"/>
        <end position="453"/>
    </location>
</feature>
<dbReference type="PANTHER" id="PTHR45453">
    <property type="entry name" value="PHOSPHATE REGULON SENSOR PROTEIN PHOR"/>
    <property type="match status" value="1"/>
</dbReference>
<evidence type="ECO:0000259" key="9">
    <source>
        <dbReference type="PROSITE" id="PS50109"/>
    </source>
</evidence>
<dbReference type="SMART" id="SM00388">
    <property type="entry name" value="HisKA"/>
    <property type="match status" value="1"/>
</dbReference>
<evidence type="ECO:0000256" key="6">
    <source>
        <dbReference type="ARBA" id="ARBA00022777"/>
    </source>
</evidence>
<name>A0A412RKK3_9FIRM</name>
<evidence type="ECO:0000256" key="3">
    <source>
        <dbReference type="ARBA" id="ARBA00012438"/>
    </source>
</evidence>
<keyword evidence="8" id="KW-0472">Membrane</keyword>
<feature type="transmembrane region" description="Helical" evidence="8">
    <location>
        <begin position="12"/>
        <end position="39"/>
    </location>
</feature>
<dbReference type="InterPro" id="IPR036097">
    <property type="entry name" value="HisK_dim/P_sf"/>
</dbReference>
<keyword evidence="5" id="KW-0808">Transferase</keyword>
<dbReference type="CDD" id="cd00082">
    <property type="entry name" value="HisKA"/>
    <property type="match status" value="1"/>
</dbReference>
<comment type="subcellular location">
    <subcellularLocation>
        <location evidence="2">Membrane</location>
    </subcellularLocation>
</comment>
<dbReference type="AlphaFoldDB" id="A0A412RKK3"/>
<dbReference type="SMART" id="SM00387">
    <property type="entry name" value="HATPase_c"/>
    <property type="match status" value="1"/>
</dbReference>
<dbReference type="Pfam" id="PF00512">
    <property type="entry name" value="HisKA"/>
    <property type="match status" value="1"/>
</dbReference>
<dbReference type="GO" id="GO:0004721">
    <property type="term" value="F:phosphoprotein phosphatase activity"/>
    <property type="evidence" value="ECO:0007669"/>
    <property type="project" value="TreeGrafter"/>
</dbReference>
<dbReference type="InterPro" id="IPR003594">
    <property type="entry name" value="HATPase_dom"/>
</dbReference>
<evidence type="ECO:0000256" key="5">
    <source>
        <dbReference type="ARBA" id="ARBA00022679"/>
    </source>
</evidence>
<reference evidence="10 11" key="1">
    <citation type="submission" date="2018-08" db="EMBL/GenBank/DDBJ databases">
        <title>A genome reference for cultivated species of the human gut microbiota.</title>
        <authorList>
            <person name="Zou Y."/>
            <person name="Xue W."/>
            <person name="Luo G."/>
        </authorList>
    </citation>
    <scope>NUCLEOTIDE SEQUENCE [LARGE SCALE GENOMIC DNA]</scope>
    <source>
        <strain evidence="10 11">AF17-27</strain>
    </source>
</reference>
<evidence type="ECO:0000256" key="1">
    <source>
        <dbReference type="ARBA" id="ARBA00000085"/>
    </source>
</evidence>
<dbReference type="InterPro" id="IPR036890">
    <property type="entry name" value="HATPase_C_sf"/>
</dbReference>
<comment type="caution">
    <text evidence="10">The sequence shown here is derived from an EMBL/GenBank/DDBJ whole genome shotgun (WGS) entry which is preliminary data.</text>
</comment>
<dbReference type="Gene3D" id="3.30.565.10">
    <property type="entry name" value="Histidine kinase-like ATPase, C-terminal domain"/>
    <property type="match status" value="1"/>
</dbReference>
<proteinExistence type="predicted"/>
<evidence type="ECO:0000256" key="4">
    <source>
        <dbReference type="ARBA" id="ARBA00022553"/>
    </source>
</evidence>
<dbReference type="GO" id="GO:0000155">
    <property type="term" value="F:phosphorelay sensor kinase activity"/>
    <property type="evidence" value="ECO:0007669"/>
    <property type="project" value="InterPro"/>
</dbReference>
<dbReference type="Gene3D" id="1.10.287.130">
    <property type="match status" value="1"/>
</dbReference>
<dbReference type="InterPro" id="IPR050351">
    <property type="entry name" value="BphY/WalK/GraS-like"/>
</dbReference>
<keyword evidence="7" id="KW-0902">Two-component regulatory system</keyword>
<comment type="catalytic activity">
    <reaction evidence="1">
        <text>ATP + protein L-histidine = ADP + protein N-phospho-L-histidine.</text>
        <dbReference type="EC" id="2.7.13.3"/>
    </reaction>
</comment>
<keyword evidence="8" id="KW-1133">Transmembrane helix</keyword>
<dbReference type="EC" id="2.7.13.3" evidence="3"/>
<keyword evidence="4" id="KW-0597">Phosphoprotein</keyword>
<dbReference type="PROSITE" id="PS50109">
    <property type="entry name" value="HIS_KIN"/>
    <property type="match status" value="1"/>
</dbReference>
<protein>
    <recommendedName>
        <fullName evidence="3">histidine kinase</fullName>
        <ecNumber evidence="3">2.7.13.3</ecNumber>
    </recommendedName>
</protein>
<evidence type="ECO:0000256" key="8">
    <source>
        <dbReference type="SAM" id="Phobius"/>
    </source>
</evidence>
<evidence type="ECO:0000256" key="7">
    <source>
        <dbReference type="ARBA" id="ARBA00023012"/>
    </source>
</evidence>
<dbReference type="EMBL" id="QRXR01000015">
    <property type="protein sequence ID" value="RGU23057.1"/>
    <property type="molecule type" value="Genomic_DNA"/>
</dbReference>
<evidence type="ECO:0000256" key="2">
    <source>
        <dbReference type="ARBA" id="ARBA00004370"/>
    </source>
</evidence>
<dbReference type="InterPro" id="IPR005467">
    <property type="entry name" value="His_kinase_dom"/>
</dbReference>
<dbReference type="GO" id="GO:0016036">
    <property type="term" value="P:cellular response to phosphate starvation"/>
    <property type="evidence" value="ECO:0007669"/>
    <property type="project" value="TreeGrafter"/>
</dbReference>
<dbReference type="GO" id="GO:0005886">
    <property type="term" value="C:plasma membrane"/>
    <property type="evidence" value="ECO:0007669"/>
    <property type="project" value="TreeGrafter"/>
</dbReference>
<dbReference type="InterPro" id="IPR003661">
    <property type="entry name" value="HisK_dim/P_dom"/>
</dbReference>
<dbReference type="PANTHER" id="PTHR45453:SF1">
    <property type="entry name" value="PHOSPHATE REGULON SENSOR PROTEIN PHOR"/>
    <property type="match status" value="1"/>
</dbReference>